<feature type="region of interest" description="Disordered" evidence="2">
    <location>
        <begin position="289"/>
        <end position="314"/>
    </location>
</feature>
<reference evidence="4" key="1">
    <citation type="submission" date="2013-10" db="EMBL/GenBank/DDBJ databases">
        <title>Genome sequencing of Onchocerca volvulus.</title>
        <authorList>
            <person name="Cotton J."/>
            <person name="Tsai J."/>
            <person name="Stanley E."/>
            <person name="Tracey A."/>
            <person name="Holroyd N."/>
            <person name="Lustigman S."/>
            <person name="Berriman M."/>
        </authorList>
    </citation>
    <scope>NUCLEOTIDE SEQUENCE</scope>
</reference>
<dbReference type="Proteomes" id="UP000024404">
    <property type="component" value="Unassembled WGS sequence"/>
</dbReference>
<evidence type="ECO:0000256" key="1">
    <source>
        <dbReference type="SAM" id="Coils"/>
    </source>
</evidence>
<feature type="region of interest" description="Disordered" evidence="2">
    <location>
        <begin position="831"/>
        <end position="850"/>
    </location>
</feature>
<evidence type="ECO:0000313" key="4">
    <source>
        <dbReference type="Proteomes" id="UP000024404"/>
    </source>
</evidence>
<proteinExistence type="predicted"/>
<evidence type="ECO:0000313" key="3">
    <source>
        <dbReference type="EnsemblMetazoa" id="OVOC8470.1"/>
    </source>
</evidence>
<dbReference type="EMBL" id="CMVM020000248">
    <property type="status" value="NOT_ANNOTATED_CDS"/>
    <property type="molecule type" value="Genomic_DNA"/>
</dbReference>
<feature type="coiled-coil region" evidence="1">
    <location>
        <begin position="57"/>
        <end position="167"/>
    </location>
</feature>
<dbReference type="EnsemblMetazoa" id="OVOC8470.1">
    <property type="protein sequence ID" value="OVOC8470.1"/>
    <property type="gene ID" value="WBGene00245279"/>
</dbReference>
<accession>A0A8R1Y1V8</accession>
<feature type="region of interest" description="Disordered" evidence="2">
    <location>
        <begin position="883"/>
        <end position="903"/>
    </location>
</feature>
<evidence type="ECO:0000256" key="2">
    <source>
        <dbReference type="SAM" id="MobiDB-lite"/>
    </source>
</evidence>
<dbReference type="OMA" id="FGLNDWL"/>
<dbReference type="AlphaFoldDB" id="A0A8R1Y1V8"/>
<feature type="compositionally biased region" description="Polar residues" evidence="2">
    <location>
        <begin position="22"/>
        <end position="31"/>
    </location>
</feature>
<feature type="compositionally biased region" description="Low complexity" evidence="2">
    <location>
        <begin position="1"/>
        <end position="15"/>
    </location>
</feature>
<feature type="compositionally biased region" description="Basic and acidic residues" evidence="2">
    <location>
        <begin position="305"/>
        <end position="314"/>
    </location>
</feature>
<name>A0A8R1Y1V8_ONCVO</name>
<protein>
    <submittedName>
        <fullName evidence="3">Uncharacterized protein</fullName>
    </submittedName>
</protein>
<sequence length="1684" mass="190715">MTSSTSTRSTFSGLSEGCMSEAGSSGLQNRNSAEESQEDCPKCAAMRLNTVIAEEALASLSGQFKNLQKELKKTEQVSKINEEQAKYIDERRSKLEKLEAEHTSLYAEYENLRINHDSLKRQYDEVVATARRNQRLIEESVKYHETCKAAMENLMAEKEARQELLAKYLKSVEAAAKINDSMKQLEKKCFQLQSINEKLEPFKYHCPILLRLLLEFGEIVENNGLMTKSLQKRLARYKDRDDLREYLLRKTRRMTDLSESNTGTIEESSEDDELAKGVEDLLLRIDSPSRLKSPKKPLSPKKKIKNTEKNDDHSTNSMKEILNMKAAEKGNFLKKQLESVETLHVPIPSAQSNLNVHMKKTKTLCERQLELIEKQKNETLYADMEEEKVMLGDDINICTSSISVPSLTKEKKELIERDIQQAEDGLQKNILRDITYSKSIKEKDSKNASDTAMDRSSEDKKICESNERLSTWLSFMHLDPLLPYLSRPTFLDTGISELSKQHGSDDYMDNLFGPLSPSISSRRTSMSSTEGYIVAQNKTSSRPEMCDTADAVLTAEDMSFLTESLSLPPVPENSTNFPATVSTVSTSSAFENSNSLCYVPTSTMKAVAVIHDKQANSESVQNLKTSDENKKILFAEANVATVRQISRSTITTDSKYIMPLRSQRKRSGSNPQNKDETLGIRVASPKLPKKIAKSIDTEEDELEKNPGSIIQQSGSAKAVSERIVFSEKRYLEKKENLVRLSEDKVKSVLEIVRDKSADLRTFQEEQKFGKCFGNPTLQKQSLRRSAKRKHVRTDSCSSEGNQELVIDAKELNNVQSELAAEVALTQQENVNERLDKTSGDPILNDNSAKFSSSEKEVLDSSVSWKKLDEKGSLKDNRKNSKKYWIPSTTKSGSEVADEKQSNTQLSASLVQRKILRNELENTEIAVESSSKNVQVREPKKLAAIQNNRQIASEVRKRKLTEKGASNAEDKCEDADQTTILPNESTMTEIHHGKEPVNEDSGNMNKSMTSNMKLLGIELSHLDDDDDDNRLEIITDDAGTSSLNTENGSGESCVLNNCSGSEKAKTAAIVTKKSINIAKSEMYKKMRKRLAIQTSCMKELGRVQVHKLAKKKIISTLSKSKEVERKPNIIQRKKAAIMLPAGSSNGLKKDKNVGLPTIQHGAVRIGKLLTKIPVGSDEAAVMCLFDQALSESNYDDKLLEIVQKFQNPAISAISCEKLAEYCVKFINKLDVGNMWHSVVLAVRYWSDKQKDRCTSGKVLELHQVASSKERNFIEVLHQLSGEECWNNIISFFLRKMIISMMKTRPVSVAQHGLNIRCVLLCTRILLQDDSNNEMLISVRNLLQHLIERDSSDRVVPMICYSIAIVPEIVDKLLLEENEQFEPVRRVMSLHLASRDELFAIFSKVIMSRLLNKSTYSATCLQKVNIDSFHGWFAESINMIVTSISSLDLESMELNPRFLSAMTTCNALFCLATNRLVPNKETLVFPVLNECIRIISGYLESKEKDVISFKERNEMFADTTGLQSLSDTLIKTILRLLLFGRLMISFVRSTECSILPRVANLTEEIHRFREFARIKLEQEGETVANRLLYFGLNDWLRVMKPWTKYLQAAFTVEKILILSLWQFRERGSDYSEDLKLKYKFAGIFIKNLGFFYCLKEFGFLKSVMFVIFITSSYYKYCNMLFYAEII</sequence>
<feature type="region of interest" description="Disordered" evidence="2">
    <location>
        <begin position="1"/>
        <end position="35"/>
    </location>
</feature>
<reference evidence="3" key="2">
    <citation type="submission" date="2022-06" db="UniProtKB">
        <authorList>
            <consortium name="EnsemblMetazoa"/>
        </authorList>
    </citation>
    <scope>IDENTIFICATION</scope>
</reference>
<keyword evidence="4" id="KW-1185">Reference proteome</keyword>
<organism evidence="3 4">
    <name type="scientific">Onchocerca volvulus</name>
    <dbReference type="NCBI Taxonomy" id="6282"/>
    <lineage>
        <taxon>Eukaryota</taxon>
        <taxon>Metazoa</taxon>
        <taxon>Ecdysozoa</taxon>
        <taxon>Nematoda</taxon>
        <taxon>Chromadorea</taxon>
        <taxon>Rhabditida</taxon>
        <taxon>Spirurina</taxon>
        <taxon>Spiruromorpha</taxon>
        <taxon>Filarioidea</taxon>
        <taxon>Onchocercidae</taxon>
        <taxon>Onchocerca</taxon>
    </lineage>
</organism>
<keyword evidence="1" id="KW-0175">Coiled coil</keyword>
<feature type="compositionally biased region" description="Basic residues" evidence="2">
    <location>
        <begin position="292"/>
        <end position="304"/>
    </location>
</feature>